<organism evidence="3 4">
    <name type="scientific">Papilio xuthus</name>
    <name type="common">Asian swallowtail butterfly</name>
    <dbReference type="NCBI Taxonomy" id="66420"/>
    <lineage>
        <taxon>Eukaryota</taxon>
        <taxon>Metazoa</taxon>
        <taxon>Ecdysozoa</taxon>
        <taxon>Arthropoda</taxon>
        <taxon>Hexapoda</taxon>
        <taxon>Insecta</taxon>
        <taxon>Pterygota</taxon>
        <taxon>Neoptera</taxon>
        <taxon>Endopterygota</taxon>
        <taxon>Lepidoptera</taxon>
        <taxon>Glossata</taxon>
        <taxon>Ditrysia</taxon>
        <taxon>Papilionoidea</taxon>
        <taxon>Papilionidae</taxon>
        <taxon>Papilioninae</taxon>
        <taxon>Papilio</taxon>
    </lineage>
</organism>
<gene>
    <name evidence="3" type="ORF">RR46_10288</name>
</gene>
<keyword evidence="1" id="KW-0472">Membrane</keyword>
<dbReference type="GO" id="GO:0016747">
    <property type="term" value="F:acyltransferase activity, transferring groups other than amino-acyl groups"/>
    <property type="evidence" value="ECO:0007669"/>
    <property type="project" value="InterPro"/>
</dbReference>
<feature type="transmembrane region" description="Helical" evidence="1">
    <location>
        <begin position="508"/>
        <end position="530"/>
    </location>
</feature>
<protein>
    <submittedName>
        <fullName evidence="3">Nose resistant to fluoxetine protein 6</fullName>
    </submittedName>
</protein>
<reference evidence="3 4" key="1">
    <citation type="journal article" date="2015" name="Nat. Commun.">
        <title>Outbred genome sequencing and CRISPR/Cas9 gene editing in butterflies.</title>
        <authorList>
            <person name="Li X."/>
            <person name="Fan D."/>
            <person name="Zhang W."/>
            <person name="Liu G."/>
            <person name="Zhang L."/>
            <person name="Zhao L."/>
            <person name="Fang X."/>
            <person name="Chen L."/>
            <person name="Dong Y."/>
            <person name="Chen Y."/>
            <person name="Ding Y."/>
            <person name="Zhao R."/>
            <person name="Feng M."/>
            <person name="Zhu Y."/>
            <person name="Feng Y."/>
            <person name="Jiang X."/>
            <person name="Zhu D."/>
            <person name="Xiang H."/>
            <person name="Feng X."/>
            <person name="Li S."/>
            <person name="Wang J."/>
            <person name="Zhang G."/>
            <person name="Kronforst M.R."/>
            <person name="Wang W."/>
        </authorList>
    </citation>
    <scope>NUCLEOTIDE SEQUENCE [LARGE SCALE GENOMIC DNA]</scope>
    <source>
        <strain evidence="3">Ya'a_city_454_Px</strain>
        <tissue evidence="3">Whole body</tissue>
    </source>
</reference>
<feature type="transmembrane region" description="Helical" evidence="1">
    <location>
        <begin position="352"/>
        <end position="372"/>
    </location>
</feature>
<feature type="transmembrane region" description="Helical" evidence="1">
    <location>
        <begin position="247"/>
        <end position="270"/>
    </location>
</feature>
<keyword evidence="4" id="KW-1185">Reference proteome</keyword>
<dbReference type="InterPro" id="IPR052728">
    <property type="entry name" value="O2_lipid_transport_reg"/>
</dbReference>
<evidence type="ECO:0000313" key="3">
    <source>
        <dbReference type="EMBL" id="KPI98970.1"/>
    </source>
</evidence>
<feature type="transmembrane region" description="Helical" evidence="1">
    <location>
        <begin position="291"/>
        <end position="309"/>
    </location>
</feature>
<feature type="transmembrane region" description="Helical" evidence="1">
    <location>
        <begin position="31"/>
        <end position="50"/>
    </location>
</feature>
<feature type="domain" description="Acyltransferase 3" evidence="2">
    <location>
        <begin position="217"/>
        <end position="591"/>
    </location>
</feature>
<feature type="transmembrane region" description="Helical" evidence="1">
    <location>
        <begin position="206"/>
        <end position="227"/>
    </location>
</feature>
<sequence>MQLHMVMGNGHDFSDFRWPLPRLPLYDIKKCKILVAVVLSSLGIYIFSLGQKDEQYHQLPQLFQLDDYEACLSQRRGAFCLATFDLLPSANKQLFNIIQQFSEDRTNFNHTRIHRGYCVSSRCSHIDEVSLNRRFVKCVSDITKNTYGLDTKLATLNYCKTAKTPPTKPIDELDVSFAYITGFILLMNVIGTIYDLTRNPDHKRETITLLCVMLAHSVITYHAAYVMNPRFIENGNRHPMSILLHNGTVIVQTFILLSSFLYAYNMFIYIENNPKKQLNLHLFFSSVLNRLSRILPLYIFVVGFVTTWWRHVSDGPLWSPFVEAECARCRDKWWSHFLFLNNFYKPDDKCLIQTWFLAVDFQLYVLAVFLTLVLGQSFRTSIKVLSGLLVVSMATNFAIAYYWDLKAVLFVTNTESIRSLYYGVPSFKWIYMAPWTSLPSSLLGLIAAFLHYHWQQNNYDPKESLICRILYRSSVPILLLSIASGYFIRDTQSPLVTSIYTAIDRPLFSFMMIVALLGFIYKIDSLWWQFLSWSGWRPLSRMSLSILLIHWCYNLTQVAVKTDLARTSIYEIGGHWFVTIFMTYVTSLPVYLLVELPLQRFLKAILPIRFAVHRFGTTMTFSLAKTRRCWAQGTLPIRHGGLGIRKISSVALPAFLPSVHSSDNLVGSILGVEVACLVEARDTWLSAIPSLSVGTLLERTTFSLAVSLRLRSRTNEPHRCRSGVDVDPLGHHGLACRRSAKRILRHAALNYVIRRALASSGVSAVLEPNGIARDDGKRPDGMTLISWKNGRSLVWDATCVDTVAPSHVRATARKAGAAAATAEIKKGVNMRPWEIRIYLRLLAWRPWALGWGSPSSV</sequence>
<dbReference type="InterPro" id="IPR002656">
    <property type="entry name" value="Acyl_transf_3_dom"/>
</dbReference>
<feature type="transmembrane region" description="Helical" evidence="1">
    <location>
        <begin position="176"/>
        <end position="194"/>
    </location>
</feature>
<feature type="transmembrane region" description="Helical" evidence="1">
    <location>
        <begin position="542"/>
        <end position="560"/>
    </location>
</feature>
<evidence type="ECO:0000256" key="1">
    <source>
        <dbReference type="SAM" id="Phobius"/>
    </source>
</evidence>
<dbReference type="Proteomes" id="UP000053268">
    <property type="component" value="Unassembled WGS sequence"/>
</dbReference>
<proteinExistence type="predicted"/>
<keyword evidence="1" id="KW-1133">Transmembrane helix</keyword>
<feature type="transmembrane region" description="Helical" evidence="1">
    <location>
        <begin position="572"/>
        <end position="594"/>
    </location>
</feature>
<name>A0A194Q6D5_PAPXU</name>
<evidence type="ECO:0000259" key="2">
    <source>
        <dbReference type="Pfam" id="PF01757"/>
    </source>
</evidence>
<accession>A0A194Q6D5</accession>
<feature type="transmembrane region" description="Helical" evidence="1">
    <location>
        <begin position="384"/>
        <end position="403"/>
    </location>
</feature>
<keyword evidence="1" id="KW-0812">Transmembrane</keyword>
<feature type="transmembrane region" description="Helical" evidence="1">
    <location>
        <begin position="429"/>
        <end position="449"/>
    </location>
</feature>
<dbReference type="PANTHER" id="PTHR11161">
    <property type="entry name" value="O-ACYLTRANSFERASE"/>
    <property type="match status" value="1"/>
</dbReference>
<dbReference type="PANTHER" id="PTHR11161:SF22">
    <property type="entry name" value="ACYLTRANSFERASE 3 DOMAIN-CONTAINING PROTEIN-RELATED"/>
    <property type="match status" value="1"/>
</dbReference>
<dbReference type="Pfam" id="PF01757">
    <property type="entry name" value="Acyl_transf_3"/>
    <property type="match status" value="1"/>
</dbReference>
<dbReference type="AlphaFoldDB" id="A0A194Q6D5"/>
<evidence type="ECO:0000313" key="4">
    <source>
        <dbReference type="Proteomes" id="UP000053268"/>
    </source>
</evidence>
<dbReference type="EMBL" id="KQ459582">
    <property type="protein sequence ID" value="KPI98970.1"/>
    <property type="molecule type" value="Genomic_DNA"/>
</dbReference>